<accession>S8E1N7</accession>
<feature type="non-terminal residue" evidence="3">
    <location>
        <position position="1"/>
    </location>
</feature>
<keyword evidence="4" id="KW-1185">Reference proteome</keyword>
<reference evidence="3 4" key="1">
    <citation type="journal article" date="2013" name="BMC Genomics">
        <title>The miniature genome of a carnivorous plant Genlisea aurea contains a low number of genes and short non-coding sequences.</title>
        <authorList>
            <person name="Leushkin E.V."/>
            <person name="Sutormin R.A."/>
            <person name="Nabieva E.R."/>
            <person name="Penin A.A."/>
            <person name="Kondrashov A.S."/>
            <person name="Logacheva M.D."/>
        </authorList>
    </citation>
    <scope>NUCLEOTIDE SEQUENCE [LARGE SCALE GENOMIC DNA]</scope>
</reference>
<comment type="caution">
    <text evidence="3">The sequence shown here is derived from an EMBL/GenBank/DDBJ whole genome shotgun (WGS) entry which is preliminary data.</text>
</comment>
<keyword evidence="2" id="KW-0472">Membrane</keyword>
<proteinExistence type="predicted"/>
<evidence type="ECO:0000313" key="4">
    <source>
        <dbReference type="Proteomes" id="UP000015453"/>
    </source>
</evidence>
<sequence length="169" mass="20321">GRGYQGKDEGYKLVWGALVFGLIGASVTTFAVAHMRNTLDRIYSQVWSRYQATLKNSSSSWSNFHEEARRRYQRRLQEELEEEIERIERIRRMQSVFNRERNKFKRRYDSWQQHGGSSEFHEQYQRNDWYWNEDTSFRDYGSHHFRDAPRASAAAHPLSHHYTVLGLDR</sequence>
<feature type="coiled-coil region" evidence="1">
    <location>
        <begin position="62"/>
        <end position="93"/>
    </location>
</feature>
<evidence type="ECO:0000256" key="1">
    <source>
        <dbReference type="SAM" id="Coils"/>
    </source>
</evidence>
<keyword evidence="2" id="KW-1133">Transmembrane helix</keyword>
<dbReference type="OrthoDB" id="10250354at2759"/>
<dbReference type="PANTHER" id="PTHR45000:SF5">
    <property type="entry name" value="CHAPERONE DNAJ-DOMAIN SUPERFAMILY PROTEIN"/>
    <property type="match status" value="1"/>
</dbReference>
<dbReference type="PANTHER" id="PTHR45000">
    <property type="entry name" value="CHAPERONE DNAJ-DOMAIN SUPERFAMILY PROTEIN"/>
    <property type="match status" value="1"/>
</dbReference>
<dbReference type="Proteomes" id="UP000015453">
    <property type="component" value="Unassembled WGS sequence"/>
</dbReference>
<feature type="transmembrane region" description="Helical" evidence="2">
    <location>
        <begin position="13"/>
        <end position="33"/>
    </location>
</feature>
<evidence type="ECO:0000313" key="3">
    <source>
        <dbReference type="EMBL" id="EPS69578.1"/>
    </source>
</evidence>
<protein>
    <submittedName>
        <fullName evidence="3">Uncharacterized protein</fullName>
    </submittedName>
</protein>
<keyword evidence="2" id="KW-0812">Transmembrane</keyword>
<evidence type="ECO:0000256" key="2">
    <source>
        <dbReference type="SAM" id="Phobius"/>
    </source>
</evidence>
<gene>
    <name evidence="3" type="ORF">M569_05188</name>
</gene>
<keyword evidence="1" id="KW-0175">Coiled coil</keyword>
<dbReference type="EMBL" id="AUSU01002061">
    <property type="protein sequence ID" value="EPS69578.1"/>
    <property type="molecule type" value="Genomic_DNA"/>
</dbReference>
<name>S8E1N7_9LAMI</name>
<organism evidence="3 4">
    <name type="scientific">Genlisea aurea</name>
    <dbReference type="NCBI Taxonomy" id="192259"/>
    <lineage>
        <taxon>Eukaryota</taxon>
        <taxon>Viridiplantae</taxon>
        <taxon>Streptophyta</taxon>
        <taxon>Embryophyta</taxon>
        <taxon>Tracheophyta</taxon>
        <taxon>Spermatophyta</taxon>
        <taxon>Magnoliopsida</taxon>
        <taxon>eudicotyledons</taxon>
        <taxon>Gunneridae</taxon>
        <taxon>Pentapetalae</taxon>
        <taxon>asterids</taxon>
        <taxon>lamiids</taxon>
        <taxon>Lamiales</taxon>
        <taxon>Lentibulariaceae</taxon>
        <taxon>Genlisea</taxon>
    </lineage>
</organism>
<dbReference type="AlphaFoldDB" id="S8E1N7"/>
<feature type="non-terminal residue" evidence="3">
    <location>
        <position position="169"/>
    </location>
</feature>